<comment type="caution">
    <text evidence="1">The sequence shown here is derived from an EMBL/GenBank/DDBJ whole genome shotgun (WGS) entry which is preliminary data.</text>
</comment>
<sequence>MTRVKEVVAEILLEFKADHKNLEMTVLKQPFEIVDNTILFILNGEIQKDVFLKIKPEFVGLLRQKLNNTQVRLDLELRENIADDTPKLYTSTDKLNFLKGKSGAFRDLQNRFGLETDF</sequence>
<evidence type="ECO:0000313" key="2">
    <source>
        <dbReference type="Proteomes" id="UP000016843"/>
    </source>
</evidence>
<organism evidence="1 2">
    <name type="scientific">Rhodonellum psychrophilum GCM71 = DSM 17998</name>
    <dbReference type="NCBI Taxonomy" id="1123057"/>
    <lineage>
        <taxon>Bacteria</taxon>
        <taxon>Pseudomonadati</taxon>
        <taxon>Bacteroidota</taxon>
        <taxon>Cytophagia</taxon>
        <taxon>Cytophagales</taxon>
        <taxon>Cytophagaceae</taxon>
        <taxon>Rhodonellum</taxon>
    </lineage>
</organism>
<reference evidence="1 2" key="1">
    <citation type="journal article" date="2013" name="Genome Announc.">
        <title>Draft Genome Sequence of the Psychrophilic and Alkaliphilic Rhodonellum psychrophilum Strain GCM71T.</title>
        <authorList>
            <person name="Hauptmann A.L."/>
            <person name="Glaring M.A."/>
            <person name="Hallin P.F."/>
            <person name="Prieme A."/>
            <person name="Stougaard P."/>
        </authorList>
    </citation>
    <scope>NUCLEOTIDE SEQUENCE [LARGE SCALE GENOMIC DNA]</scope>
    <source>
        <strain evidence="1 2">GCM71</strain>
    </source>
</reference>
<dbReference type="EMBL" id="AWXR01000021">
    <property type="protein sequence ID" value="ERM82780.1"/>
    <property type="molecule type" value="Genomic_DNA"/>
</dbReference>
<keyword evidence="2" id="KW-1185">Reference proteome</keyword>
<proteinExistence type="predicted"/>
<dbReference type="AlphaFoldDB" id="U5BQD6"/>
<gene>
    <name evidence="1" type="ORF">P872_03730</name>
</gene>
<evidence type="ECO:0008006" key="3">
    <source>
        <dbReference type="Google" id="ProtNLM"/>
    </source>
</evidence>
<protein>
    <recommendedName>
        <fullName evidence="3">DNA polymerase III subunit gamma/tau</fullName>
    </recommendedName>
</protein>
<dbReference type="Proteomes" id="UP000016843">
    <property type="component" value="Unassembled WGS sequence"/>
</dbReference>
<name>U5BQD6_9BACT</name>
<dbReference type="eggNOG" id="ENOG50348YB">
    <property type="taxonomic scope" value="Bacteria"/>
</dbReference>
<accession>U5BQD6</accession>
<evidence type="ECO:0000313" key="1">
    <source>
        <dbReference type="EMBL" id="ERM82780.1"/>
    </source>
</evidence>